<evidence type="ECO:0000313" key="16">
    <source>
        <dbReference type="Proteomes" id="UP000190023"/>
    </source>
</evidence>
<dbReference type="Pfam" id="PF05658">
    <property type="entry name" value="YadA_head"/>
    <property type="match status" value="5"/>
</dbReference>
<dbReference type="Pfam" id="PF05662">
    <property type="entry name" value="YadA_stalk"/>
    <property type="match status" value="1"/>
</dbReference>
<feature type="domain" description="Trimeric autotransporter adhesin YadA-like C-terminal membrane anchor" evidence="12">
    <location>
        <begin position="348"/>
        <end position="406"/>
    </location>
</feature>
<evidence type="ECO:0008006" key="17">
    <source>
        <dbReference type="Google" id="ProtNLM"/>
    </source>
</evidence>
<dbReference type="Pfam" id="PF03895">
    <property type="entry name" value="YadA_anchor"/>
    <property type="match status" value="1"/>
</dbReference>
<dbReference type="Gene3D" id="3.30.1300.30">
    <property type="entry name" value="GSPII I/J protein-like"/>
    <property type="match status" value="1"/>
</dbReference>
<dbReference type="CDD" id="cd12820">
    <property type="entry name" value="LbR_YadA-like"/>
    <property type="match status" value="1"/>
</dbReference>
<feature type="domain" description="Trimeric autotransporter adhesin YadA-like head" evidence="13">
    <location>
        <begin position="117"/>
        <end position="141"/>
    </location>
</feature>
<keyword evidence="4" id="KW-0813">Transport</keyword>
<evidence type="ECO:0000256" key="2">
    <source>
        <dbReference type="ARBA" id="ARBA00004442"/>
    </source>
</evidence>
<dbReference type="STRING" id="123822.B0188_00590"/>
<feature type="chain" id="PRO_5010520495" description="Adhesin" evidence="11">
    <location>
        <begin position="27"/>
        <end position="406"/>
    </location>
</feature>
<organism evidence="15 16">
    <name type="scientific">[Haemophilus] felis</name>
    <dbReference type="NCBI Taxonomy" id="123822"/>
    <lineage>
        <taxon>Bacteria</taxon>
        <taxon>Pseudomonadati</taxon>
        <taxon>Pseudomonadota</taxon>
        <taxon>Gammaproteobacteria</taxon>
        <taxon>Pasteurellales</taxon>
        <taxon>Pasteurellaceae</taxon>
    </lineage>
</organism>
<feature type="domain" description="Trimeric autotransporter adhesin YadA-like head" evidence="13">
    <location>
        <begin position="178"/>
        <end position="199"/>
    </location>
</feature>
<keyword evidence="8" id="KW-0653">Protein transport</keyword>
<evidence type="ECO:0000256" key="5">
    <source>
        <dbReference type="ARBA" id="ARBA00022452"/>
    </source>
</evidence>
<evidence type="ECO:0000256" key="1">
    <source>
        <dbReference type="ARBA" id="ARBA00004241"/>
    </source>
</evidence>
<dbReference type="Gene3D" id="2.150.10.10">
    <property type="entry name" value="Serralysin-like metalloprotease, C-terminal"/>
    <property type="match status" value="2"/>
</dbReference>
<keyword evidence="9" id="KW-0472">Membrane</keyword>
<evidence type="ECO:0000256" key="6">
    <source>
        <dbReference type="ARBA" id="ARBA00022692"/>
    </source>
</evidence>
<dbReference type="Proteomes" id="UP000190023">
    <property type="component" value="Unassembled WGS sequence"/>
</dbReference>
<dbReference type="GO" id="GO:0015031">
    <property type="term" value="P:protein transport"/>
    <property type="evidence" value="ECO:0007669"/>
    <property type="project" value="UniProtKB-KW"/>
</dbReference>
<dbReference type="SUPFAM" id="SSF101967">
    <property type="entry name" value="Adhesin YadA, collagen-binding domain"/>
    <property type="match status" value="2"/>
</dbReference>
<keyword evidence="5" id="KW-1134">Transmembrane beta strand</keyword>
<evidence type="ECO:0000256" key="9">
    <source>
        <dbReference type="ARBA" id="ARBA00023136"/>
    </source>
</evidence>
<evidence type="ECO:0000256" key="4">
    <source>
        <dbReference type="ARBA" id="ARBA00022448"/>
    </source>
</evidence>
<dbReference type="InterPro" id="IPR008640">
    <property type="entry name" value="Adhesin_Head_dom"/>
</dbReference>
<evidence type="ECO:0000259" key="12">
    <source>
        <dbReference type="Pfam" id="PF03895"/>
    </source>
</evidence>
<feature type="domain" description="Trimeric autotransporter adhesin YadA-like stalk" evidence="14">
    <location>
        <begin position="269"/>
        <end position="300"/>
    </location>
</feature>
<dbReference type="EMBL" id="MUYB01000001">
    <property type="protein sequence ID" value="OOS07605.1"/>
    <property type="molecule type" value="Genomic_DNA"/>
</dbReference>
<dbReference type="InterPro" id="IPR011049">
    <property type="entry name" value="Serralysin-like_metalloprot_C"/>
</dbReference>
<evidence type="ECO:0000256" key="8">
    <source>
        <dbReference type="ARBA" id="ARBA00022927"/>
    </source>
</evidence>
<evidence type="ECO:0000256" key="3">
    <source>
        <dbReference type="ARBA" id="ARBA00005848"/>
    </source>
</evidence>
<proteinExistence type="inferred from homology"/>
<keyword evidence="6" id="KW-0812">Transmembrane</keyword>
<dbReference type="InterPro" id="IPR005594">
    <property type="entry name" value="YadA_C"/>
</dbReference>
<evidence type="ECO:0000256" key="10">
    <source>
        <dbReference type="ARBA" id="ARBA00023237"/>
    </source>
</evidence>
<dbReference type="InterPro" id="IPR045584">
    <property type="entry name" value="Pilin-like"/>
</dbReference>
<dbReference type="SUPFAM" id="SSF54523">
    <property type="entry name" value="Pili subunits"/>
    <property type="match status" value="1"/>
</dbReference>
<feature type="domain" description="Trimeric autotransporter adhesin YadA-like head" evidence="13">
    <location>
        <begin position="87"/>
        <end position="113"/>
    </location>
</feature>
<protein>
    <recommendedName>
        <fullName evidence="17">Adhesin</fullName>
    </recommendedName>
</protein>
<keyword evidence="16" id="KW-1185">Reference proteome</keyword>
<evidence type="ECO:0000259" key="13">
    <source>
        <dbReference type="Pfam" id="PF05658"/>
    </source>
</evidence>
<feature type="domain" description="Trimeric autotransporter adhesin YadA-like head" evidence="13">
    <location>
        <begin position="146"/>
        <end position="169"/>
    </location>
</feature>
<evidence type="ECO:0000313" key="15">
    <source>
        <dbReference type="EMBL" id="OOS07605.1"/>
    </source>
</evidence>
<dbReference type="OrthoDB" id="5663068at2"/>
<reference evidence="15 16" key="1">
    <citation type="submission" date="2017-02" db="EMBL/GenBank/DDBJ databases">
        <title>Draft genome sequence of Haemophilus felis CCUG 31170 type strain.</title>
        <authorList>
            <person name="Engstrom-Jakobsson H."/>
            <person name="Salva-Serra F."/>
            <person name="Thorell K."/>
            <person name="Gonzales-Siles L."/>
            <person name="Karlsson R."/>
            <person name="Boulund F."/>
            <person name="Engstrand L."/>
            <person name="Kristiansson E."/>
            <person name="Moore E."/>
        </authorList>
    </citation>
    <scope>NUCLEOTIDE SEQUENCE [LARGE SCALE GENOMIC DNA]</scope>
    <source>
        <strain evidence="15 16">CCUG 31170</strain>
    </source>
</reference>
<comment type="similarity">
    <text evidence="3">Belongs to the autotransporter-2 (AT-2) (TC 1.B.40) family.</text>
</comment>
<evidence type="ECO:0000256" key="7">
    <source>
        <dbReference type="ARBA" id="ARBA00022729"/>
    </source>
</evidence>
<evidence type="ECO:0000256" key="11">
    <source>
        <dbReference type="SAM" id="SignalP"/>
    </source>
</evidence>
<feature type="signal peptide" evidence="11">
    <location>
        <begin position="1"/>
        <end position="26"/>
    </location>
</feature>
<dbReference type="Gene3D" id="2.60.40.4050">
    <property type="match status" value="1"/>
</dbReference>
<evidence type="ECO:0000259" key="14">
    <source>
        <dbReference type="Pfam" id="PF05662"/>
    </source>
</evidence>
<sequence>MKTSSQKMALATVLILMCASGNVAMAQNLAADKEKIEIGKNASAGNSSFTIAIGPSAKASKTSAVAIGYKAEAKSYNDIAIGYDTKATGAHSTAIGEQSKAAEQYSTAIGYKANTNGAKSIALGSQSKAEKTNTIAIGAKSNALIDQAIAIGGDTSAAAQHSIVVGYRASTQKGKDFAVAIGRSAQSDAKDGIALGSFSKAEAGLSKNGKIGAYSDLNEEEVKAKFIEIEKDTNRNNLEAKKIRKEVSTWAPTLGALSIGDFNEGYTRQIQNVAAGTENTDAVNVAQLKKLEENTDKKIVKIDRRVTVLENLEKRMTHSTNRLAKEIQTANAGVSSAMAMAAIGKISPSSKSRFAVGAGVGSYNDAKSVAIGVSGINRSRNVIYNANLSINNEGKVGAAAGILFQF</sequence>
<accession>A0A1T0BBU6</accession>
<dbReference type="GO" id="GO:0009986">
    <property type="term" value="C:cell surface"/>
    <property type="evidence" value="ECO:0007669"/>
    <property type="project" value="UniProtKB-SubCell"/>
</dbReference>
<comment type="caution">
    <text evidence="15">The sequence shown here is derived from an EMBL/GenBank/DDBJ whole genome shotgun (WGS) entry which is preliminary data.</text>
</comment>
<keyword evidence="7 11" id="KW-0732">Signal</keyword>
<feature type="domain" description="Trimeric autotransporter adhesin YadA-like head" evidence="13">
    <location>
        <begin position="50"/>
        <end position="71"/>
    </location>
</feature>
<dbReference type="GO" id="GO:0009279">
    <property type="term" value="C:cell outer membrane"/>
    <property type="evidence" value="ECO:0007669"/>
    <property type="project" value="UniProtKB-SubCell"/>
</dbReference>
<keyword evidence="10" id="KW-0998">Cell outer membrane</keyword>
<dbReference type="InterPro" id="IPR008635">
    <property type="entry name" value="Coiled_stalk_dom"/>
</dbReference>
<dbReference type="AlphaFoldDB" id="A0A1T0BBU6"/>
<name>A0A1T0BBU6_9PAST</name>
<comment type="subcellular location">
    <subcellularLocation>
        <location evidence="2">Cell outer membrane</location>
    </subcellularLocation>
    <subcellularLocation>
        <location evidence="1">Cell surface</location>
    </subcellularLocation>
</comment>
<gene>
    <name evidence="15" type="ORF">B0188_00590</name>
</gene>